<dbReference type="OrthoDB" id="5979581at2759"/>
<dbReference type="SMR" id="A2FI87"/>
<dbReference type="SMART" id="SM00220">
    <property type="entry name" value="S_TKc"/>
    <property type="match status" value="1"/>
</dbReference>
<evidence type="ECO:0000256" key="3">
    <source>
        <dbReference type="ARBA" id="ARBA00022840"/>
    </source>
</evidence>
<dbReference type="PANTHER" id="PTHR11909">
    <property type="entry name" value="CASEIN KINASE-RELATED"/>
    <property type="match status" value="1"/>
</dbReference>
<dbReference type="GO" id="GO:0007165">
    <property type="term" value="P:signal transduction"/>
    <property type="evidence" value="ECO:0000318"/>
    <property type="project" value="GO_Central"/>
</dbReference>
<reference evidence="7" key="2">
    <citation type="journal article" date="2007" name="Science">
        <title>Draft genome sequence of the sexually transmitted pathogen Trichomonas vaginalis.</title>
        <authorList>
            <person name="Carlton J.M."/>
            <person name="Hirt R.P."/>
            <person name="Silva J.C."/>
            <person name="Delcher A.L."/>
            <person name="Schatz M."/>
            <person name="Zhao Q."/>
            <person name="Wortman J.R."/>
            <person name="Bidwell S.L."/>
            <person name="Alsmark U.C.M."/>
            <person name="Besteiro S."/>
            <person name="Sicheritz-Ponten T."/>
            <person name="Noel C.J."/>
            <person name="Dacks J.B."/>
            <person name="Foster P.G."/>
            <person name="Simillion C."/>
            <person name="Van de Peer Y."/>
            <person name="Miranda-Saavedra D."/>
            <person name="Barton G.J."/>
            <person name="Westrop G.D."/>
            <person name="Mueller S."/>
            <person name="Dessi D."/>
            <person name="Fiori P.L."/>
            <person name="Ren Q."/>
            <person name="Paulsen I."/>
            <person name="Zhang H."/>
            <person name="Bastida-Corcuera F.D."/>
            <person name="Simoes-Barbosa A."/>
            <person name="Brown M.T."/>
            <person name="Hayes R.D."/>
            <person name="Mukherjee M."/>
            <person name="Okumura C.Y."/>
            <person name="Schneider R."/>
            <person name="Smith A.J."/>
            <person name="Vanacova S."/>
            <person name="Villalvazo M."/>
            <person name="Haas B.J."/>
            <person name="Pertea M."/>
            <person name="Feldblyum T.V."/>
            <person name="Utterback T.R."/>
            <person name="Shu C.L."/>
            <person name="Osoegawa K."/>
            <person name="de Jong P.J."/>
            <person name="Hrdy I."/>
            <person name="Horvathova L."/>
            <person name="Zubacova Z."/>
            <person name="Dolezal P."/>
            <person name="Malik S.B."/>
            <person name="Logsdon J.M. Jr."/>
            <person name="Henze K."/>
            <person name="Gupta A."/>
            <person name="Wang C.C."/>
            <person name="Dunne R.L."/>
            <person name="Upcroft J.A."/>
            <person name="Upcroft P."/>
            <person name="White O."/>
            <person name="Salzberg S.L."/>
            <person name="Tang P."/>
            <person name="Chiu C.-H."/>
            <person name="Lee Y.-S."/>
            <person name="Embley T.M."/>
            <person name="Coombs G.H."/>
            <person name="Mottram J.C."/>
            <person name="Tachezy J."/>
            <person name="Fraser-Liggett C.M."/>
            <person name="Johnson P.J."/>
        </authorList>
    </citation>
    <scope>NUCLEOTIDE SEQUENCE [LARGE SCALE GENOMIC DNA]</scope>
    <source>
        <strain evidence="7">G3</strain>
    </source>
</reference>
<evidence type="ECO:0000256" key="2">
    <source>
        <dbReference type="ARBA" id="ARBA00022741"/>
    </source>
</evidence>
<dbReference type="VEuPathDB" id="TrichDB:TVAGG3_0723260"/>
<keyword evidence="7" id="KW-0808">Transferase</keyword>
<dbReference type="InterPro" id="IPR050235">
    <property type="entry name" value="CK1_Ser-Thr_kinase"/>
</dbReference>
<evidence type="ECO:0000313" key="7">
    <source>
        <dbReference type="EMBL" id="EAX95369.1"/>
    </source>
</evidence>
<dbReference type="InterPro" id="IPR000719">
    <property type="entry name" value="Prot_kinase_dom"/>
</dbReference>
<gene>
    <name evidence="7" type="ORF">TVAG_425530</name>
</gene>
<dbReference type="STRING" id="5722.A2FI87"/>
<dbReference type="Gene3D" id="1.10.510.10">
    <property type="entry name" value="Transferase(Phosphotransferase) domain 1"/>
    <property type="match status" value="1"/>
</dbReference>
<evidence type="ECO:0000256" key="4">
    <source>
        <dbReference type="PROSITE-ProRule" id="PRU10141"/>
    </source>
</evidence>
<dbReference type="PROSITE" id="PS00107">
    <property type="entry name" value="PROTEIN_KINASE_ATP"/>
    <property type="match status" value="1"/>
</dbReference>
<dbReference type="PROSITE" id="PS00108">
    <property type="entry name" value="PROTEIN_KINASE_ST"/>
    <property type="match status" value="1"/>
</dbReference>
<feature type="binding site" evidence="4">
    <location>
        <position position="40"/>
    </location>
    <ligand>
        <name>ATP</name>
        <dbReference type="ChEBI" id="CHEBI:30616"/>
    </ligand>
</feature>
<dbReference type="GO" id="GO:0005524">
    <property type="term" value="F:ATP binding"/>
    <property type="evidence" value="ECO:0007669"/>
    <property type="project" value="UniProtKB-UniRule"/>
</dbReference>
<organism evidence="7 8">
    <name type="scientific">Trichomonas vaginalis (strain ATCC PRA-98 / G3)</name>
    <dbReference type="NCBI Taxonomy" id="412133"/>
    <lineage>
        <taxon>Eukaryota</taxon>
        <taxon>Metamonada</taxon>
        <taxon>Parabasalia</taxon>
        <taxon>Trichomonadida</taxon>
        <taxon>Trichomonadidae</taxon>
        <taxon>Trichomonas</taxon>
    </lineage>
</organism>
<dbReference type="eggNOG" id="KOG1164">
    <property type="taxonomic scope" value="Eukaryota"/>
</dbReference>
<dbReference type="Pfam" id="PF00069">
    <property type="entry name" value="Pkinase"/>
    <property type="match status" value="1"/>
</dbReference>
<dbReference type="PROSITE" id="PS50011">
    <property type="entry name" value="PROTEIN_KINASE_DOM"/>
    <property type="match status" value="1"/>
</dbReference>
<keyword evidence="3 4" id="KW-0067">ATP-binding</keyword>
<dbReference type="VEuPathDB" id="TrichDB:TVAG_425530"/>
<dbReference type="EMBL" id="DS113809">
    <property type="protein sequence ID" value="EAX95369.1"/>
    <property type="molecule type" value="Genomic_DNA"/>
</dbReference>
<evidence type="ECO:0000256" key="5">
    <source>
        <dbReference type="RuleBase" id="RU000304"/>
    </source>
</evidence>
<dbReference type="GO" id="GO:0005634">
    <property type="term" value="C:nucleus"/>
    <property type="evidence" value="ECO:0000318"/>
    <property type="project" value="GO_Central"/>
</dbReference>
<dbReference type="InterPro" id="IPR008271">
    <property type="entry name" value="Ser/Thr_kinase_AS"/>
</dbReference>
<dbReference type="OMA" id="REITMLI"/>
<dbReference type="GO" id="GO:0005737">
    <property type="term" value="C:cytoplasm"/>
    <property type="evidence" value="ECO:0000318"/>
    <property type="project" value="GO_Central"/>
</dbReference>
<dbReference type="InterPro" id="IPR017441">
    <property type="entry name" value="Protein_kinase_ATP_BS"/>
</dbReference>
<keyword evidence="2 4" id="KW-0547">Nucleotide-binding</keyword>
<protein>
    <recommendedName>
        <fullName evidence="1">non-specific serine/threonine protein kinase</fullName>
        <ecNumber evidence="1">2.7.11.1</ecNumber>
    </recommendedName>
</protein>
<proteinExistence type="inferred from homology"/>
<reference evidence="7" key="1">
    <citation type="submission" date="2006-10" db="EMBL/GenBank/DDBJ databases">
        <authorList>
            <person name="Amadeo P."/>
            <person name="Zhao Q."/>
            <person name="Wortman J."/>
            <person name="Fraser-Liggett C."/>
            <person name="Carlton J."/>
        </authorList>
    </citation>
    <scope>NUCLEOTIDE SEQUENCE</scope>
    <source>
        <strain evidence="7">G3</strain>
    </source>
</reference>
<dbReference type="AlphaFoldDB" id="A2FI87"/>
<accession>A2FI87</accession>
<dbReference type="RefSeq" id="XP_001308299.1">
    <property type="nucleotide sequence ID" value="XM_001308298.1"/>
</dbReference>
<evidence type="ECO:0000256" key="1">
    <source>
        <dbReference type="ARBA" id="ARBA00012513"/>
    </source>
</evidence>
<keyword evidence="8" id="KW-1185">Reference proteome</keyword>
<dbReference type="InParanoid" id="A2FI87"/>
<dbReference type="KEGG" id="tva:4753118"/>
<sequence>MTLTGAIIRPYQIGPLLGKGSYGDIYAARNTEDGTFVAIKIESLTSERKVLETEAYIMRKISKFTFFPKYITFGKTQNNTFLVMELCGPSLSYVIKNLPEHKLSLSTGIRTMYIVMQGLEQLHHAGIIHRDVKPSNVLLRTSISNPIAIIDFGLSRVFIDKWTKKQLPPRQNPGFRGTTIFASPHAHLHQELSPRDDLISWYYMCIDLIVEPLPWRNIKNRADILEKKLSTNLMELGTEIAPQFQLIWRHITTLNYEDTPDYNYIYKLLEEVMRANNINMMDPFDWNHNILKVVPTENESLPRSSLSSEASVHEVEKIDPEPQTQYNQIDPTPLIAVKSSKADAVYTTACEAEDKCCCCLLV</sequence>
<evidence type="ECO:0000313" key="8">
    <source>
        <dbReference type="Proteomes" id="UP000001542"/>
    </source>
</evidence>
<feature type="domain" description="Protein kinase" evidence="6">
    <location>
        <begin position="11"/>
        <end position="273"/>
    </location>
</feature>
<keyword evidence="7" id="KW-0418">Kinase</keyword>
<dbReference type="EC" id="2.7.11.1" evidence="1"/>
<dbReference type="FunFam" id="1.10.510.10:FF:000886">
    <property type="entry name" value="CK1 family protein kinase"/>
    <property type="match status" value="1"/>
</dbReference>
<dbReference type="Proteomes" id="UP000001542">
    <property type="component" value="Unassembled WGS sequence"/>
</dbReference>
<name>A2FI87_TRIV3</name>
<evidence type="ECO:0000259" key="6">
    <source>
        <dbReference type="PROSITE" id="PS50011"/>
    </source>
</evidence>
<dbReference type="GO" id="GO:0004674">
    <property type="term" value="F:protein serine/threonine kinase activity"/>
    <property type="evidence" value="ECO:0000318"/>
    <property type="project" value="GO_Central"/>
</dbReference>
<dbReference type="InterPro" id="IPR011009">
    <property type="entry name" value="Kinase-like_dom_sf"/>
</dbReference>
<keyword evidence="5" id="KW-0723">Serine/threonine-protein kinase</keyword>
<dbReference type="SUPFAM" id="SSF56112">
    <property type="entry name" value="Protein kinase-like (PK-like)"/>
    <property type="match status" value="1"/>
</dbReference>
<comment type="similarity">
    <text evidence="5">Belongs to the protein kinase superfamily.</text>
</comment>